<name>A0ABT1FF84_9GAMM</name>
<keyword evidence="2" id="KW-1185">Reference proteome</keyword>
<protein>
    <submittedName>
        <fullName evidence="1">Uncharacterized protein</fullName>
    </submittedName>
</protein>
<comment type="caution">
    <text evidence="1">The sequence shown here is derived from an EMBL/GenBank/DDBJ whole genome shotgun (WGS) entry which is preliminary data.</text>
</comment>
<gene>
    <name evidence="1" type="ORF">NC595_18365</name>
</gene>
<dbReference type="Proteomes" id="UP001204615">
    <property type="component" value="Unassembled WGS sequence"/>
</dbReference>
<evidence type="ECO:0000313" key="2">
    <source>
        <dbReference type="Proteomes" id="UP001204615"/>
    </source>
</evidence>
<sequence length="67" mass="7670">MKAPDLMDRVLGALRLEPMSPRELSLVLTTTERKVREALQKLHSRGLVQLLSSRKAWIRAPNHRRAA</sequence>
<reference evidence="1 2" key="1">
    <citation type="submission" date="2022-06" db="EMBL/GenBank/DDBJ databases">
        <title>Dyella sp. Sa strain:Sa Genome sequencing.</title>
        <authorList>
            <person name="Park S."/>
        </authorList>
    </citation>
    <scope>NUCLEOTIDE SEQUENCE [LARGE SCALE GENOMIC DNA]</scope>
    <source>
        <strain evidence="1 2">Sa</strain>
    </source>
</reference>
<dbReference type="EMBL" id="JAMZEK010000004">
    <property type="protein sequence ID" value="MCP1376017.1"/>
    <property type="molecule type" value="Genomic_DNA"/>
</dbReference>
<organism evidence="1 2">
    <name type="scientific">Dyella lutea</name>
    <dbReference type="NCBI Taxonomy" id="2950441"/>
    <lineage>
        <taxon>Bacteria</taxon>
        <taxon>Pseudomonadati</taxon>
        <taxon>Pseudomonadota</taxon>
        <taxon>Gammaproteobacteria</taxon>
        <taxon>Lysobacterales</taxon>
        <taxon>Rhodanobacteraceae</taxon>
        <taxon>Dyella</taxon>
    </lineage>
</organism>
<dbReference type="SUPFAM" id="SSF46785">
    <property type="entry name" value="Winged helix' DNA-binding domain"/>
    <property type="match status" value="1"/>
</dbReference>
<dbReference type="InterPro" id="IPR036390">
    <property type="entry name" value="WH_DNA-bd_sf"/>
</dbReference>
<evidence type="ECO:0000313" key="1">
    <source>
        <dbReference type="EMBL" id="MCP1376017.1"/>
    </source>
</evidence>
<dbReference type="RefSeq" id="WP_253568807.1">
    <property type="nucleotide sequence ID" value="NZ_JAMZEK010000004.1"/>
</dbReference>
<proteinExistence type="predicted"/>
<accession>A0ABT1FF84</accession>